<evidence type="ECO:0000313" key="2">
    <source>
        <dbReference type="EMBL" id="MBB5873514.1"/>
    </source>
</evidence>
<organism evidence="2 3">
    <name type="scientific">Allocatelliglobosispora scoriae</name>
    <dbReference type="NCBI Taxonomy" id="643052"/>
    <lineage>
        <taxon>Bacteria</taxon>
        <taxon>Bacillati</taxon>
        <taxon>Actinomycetota</taxon>
        <taxon>Actinomycetes</taxon>
        <taxon>Micromonosporales</taxon>
        <taxon>Micromonosporaceae</taxon>
        <taxon>Allocatelliglobosispora</taxon>
    </lineage>
</organism>
<dbReference type="EMBL" id="JACHMN010000003">
    <property type="protein sequence ID" value="MBB5873514.1"/>
    <property type="molecule type" value="Genomic_DNA"/>
</dbReference>
<accession>A0A841BZF2</accession>
<name>A0A841BZF2_9ACTN</name>
<dbReference type="AlphaFoldDB" id="A0A841BZF2"/>
<reference evidence="2 3" key="1">
    <citation type="submission" date="2020-08" db="EMBL/GenBank/DDBJ databases">
        <title>Sequencing the genomes of 1000 actinobacteria strains.</title>
        <authorList>
            <person name="Klenk H.-P."/>
        </authorList>
    </citation>
    <scope>NUCLEOTIDE SEQUENCE [LARGE SCALE GENOMIC DNA]</scope>
    <source>
        <strain evidence="2 3">DSM 45362</strain>
    </source>
</reference>
<gene>
    <name evidence="2" type="ORF">F4553_006948</name>
</gene>
<protein>
    <submittedName>
        <fullName evidence="2">Uncharacterized protein</fullName>
    </submittedName>
</protein>
<comment type="caution">
    <text evidence="2">The sequence shown here is derived from an EMBL/GenBank/DDBJ whole genome shotgun (WGS) entry which is preliminary data.</text>
</comment>
<dbReference type="Proteomes" id="UP000587527">
    <property type="component" value="Unassembled WGS sequence"/>
</dbReference>
<proteinExistence type="predicted"/>
<dbReference type="RefSeq" id="WP_184844830.1">
    <property type="nucleotide sequence ID" value="NZ_JACHMN010000003.1"/>
</dbReference>
<keyword evidence="3" id="KW-1185">Reference proteome</keyword>
<evidence type="ECO:0000256" key="1">
    <source>
        <dbReference type="SAM" id="MobiDB-lite"/>
    </source>
</evidence>
<evidence type="ECO:0000313" key="3">
    <source>
        <dbReference type="Proteomes" id="UP000587527"/>
    </source>
</evidence>
<feature type="region of interest" description="Disordered" evidence="1">
    <location>
        <begin position="1"/>
        <end position="21"/>
    </location>
</feature>
<sequence length="69" mass="7672">MRTATSVKGRPQEPGRSSAWSPHYLAETMAVLATDEVEVLVQRAVVRRDAQRPDEVGVTKRFNDMMNGA</sequence>